<feature type="compositionally biased region" description="Basic and acidic residues" evidence="1">
    <location>
        <begin position="107"/>
        <end position="123"/>
    </location>
</feature>
<evidence type="ECO:0000313" key="2">
    <source>
        <dbReference type="EMBL" id="GGJ14111.1"/>
    </source>
</evidence>
<gene>
    <name evidence="2" type="ORF">GCM10010885_24320</name>
</gene>
<accession>A0A917NNI8</accession>
<dbReference type="Proteomes" id="UP000637695">
    <property type="component" value="Unassembled WGS sequence"/>
</dbReference>
<proteinExistence type="predicted"/>
<dbReference type="AlphaFoldDB" id="A0A917NNI8"/>
<dbReference type="RefSeq" id="WP_188883456.1">
    <property type="nucleotide sequence ID" value="NZ_BMOY01000065.1"/>
</dbReference>
<keyword evidence="3" id="KW-1185">Reference proteome</keyword>
<evidence type="ECO:0000256" key="1">
    <source>
        <dbReference type="SAM" id="MobiDB-lite"/>
    </source>
</evidence>
<reference evidence="2" key="1">
    <citation type="journal article" date="2014" name="Int. J. Syst. Evol. Microbiol.">
        <title>Complete genome sequence of Corynebacterium casei LMG S-19264T (=DSM 44701T), isolated from a smear-ripened cheese.</title>
        <authorList>
            <consortium name="US DOE Joint Genome Institute (JGI-PGF)"/>
            <person name="Walter F."/>
            <person name="Albersmeier A."/>
            <person name="Kalinowski J."/>
            <person name="Ruckert C."/>
        </authorList>
    </citation>
    <scope>NUCLEOTIDE SEQUENCE</scope>
    <source>
        <strain evidence="2">JCM 18487</strain>
    </source>
</reference>
<organism evidence="2 3">
    <name type="scientific">Alicyclobacillus cellulosilyticus</name>
    <dbReference type="NCBI Taxonomy" id="1003997"/>
    <lineage>
        <taxon>Bacteria</taxon>
        <taxon>Bacillati</taxon>
        <taxon>Bacillota</taxon>
        <taxon>Bacilli</taxon>
        <taxon>Bacillales</taxon>
        <taxon>Alicyclobacillaceae</taxon>
        <taxon>Alicyclobacillus</taxon>
    </lineage>
</organism>
<comment type="caution">
    <text evidence="2">The sequence shown here is derived from an EMBL/GenBank/DDBJ whole genome shotgun (WGS) entry which is preliminary data.</text>
</comment>
<name>A0A917NNI8_9BACL</name>
<sequence length="129" mass="12543">MTFIIAFLVFVIVLGGLLILYNLRVLAGAEGARPQPAPAANDAQSQPMAHGPGEAAPAEAASAGVPEGAAADSEAAPNAQPVAGGFLAPPAKTPSGVRSPSAVAAAEGEHGEAAAADEPHRTEGGSAET</sequence>
<evidence type="ECO:0000313" key="3">
    <source>
        <dbReference type="Proteomes" id="UP000637695"/>
    </source>
</evidence>
<feature type="compositionally biased region" description="Low complexity" evidence="1">
    <location>
        <begin position="49"/>
        <end position="71"/>
    </location>
</feature>
<feature type="region of interest" description="Disordered" evidence="1">
    <location>
        <begin position="31"/>
        <end position="129"/>
    </location>
</feature>
<protein>
    <submittedName>
        <fullName evidence="2">Uncharacterized protein</fullName>
    </submittedName>
</protein>
<dbReference type="EMBL" id="BMOY01000065">
    <property type="protein sequence ID" value="GGJ14111.1"/>
    <property type="molecule type" value="Genomic_DNA"/>
</dbReference>
<reference evidence="2" key="2">
    <citation type="submission" date="2020-09" db="EMBL/GenBank/DDBJ databases">
        <authorList>
            <person name="Sun Q."/>
            <person name="Ohkuma M."/>
        </authorList>
    </citation>
    <scope>NUCLEOTIDE SEQUENCE</scope>
    <source>
        <strain evidence="2">JCM 18487</strain>
    </source>
</reference>